<evidence type="ECO:0000256" key="1">
    <source>
        <dbReference type="ARBA" id="ARBA00004167"/>
    </source>
</evidence>
<protein>
    <submittedName>
        <fullName evidence="11">5'-adenylylsulfate reductase-like 4</fullName>
    </submittedName>
</protein>
<evidence type="ECO:0000256" key="4">
    <source>
        <dbReference type="ARBA" id="ARBA00022989"/>
    </source>
</evidence>
<keyword evidence="10" id="KW-1185">Reference proteome</keyword>
<dbReference type="InterPro" id="IPR036249">
    <property type="entry name" value="Thioredoxin-like_sf"/>
</dbReference>
<feature type="chain" id="PRO_5034040673" evidence="8">
    <location>
        <begin position="25"/>
        <end position="314"/>
    </location>
</feature>
<dbReference type="OrthoDB" id="19690at2759"/>
<evidence type="ECO:0000256" key="8">
    <source>
        <dbReference type="SAM" id="SignalP"/>
    </source>
</evidence>
<dbReference type="SUPFAM" id="SSF52833">
    <property type="entry name" value="Thioredoxin-like"/>
    <property type="match status" value="1"/>
</dbReference>
<dbReference type="GeneID" id="103701769"/>
<proteinExistence type="predicted"/>
<keyword evidence="4 7" id="KW-1133">Transmembrane helix</keyword>
<dbReference type="CDD" id="cd02999">
    <property type="entry name" value="PDI_a_ERp44_like"/>
    <property type="match status" value="1"/>
</dbReference>
<comment type="subcellular location">
    <subcellularLocation>
        <location evidence="1">Membrane</location>
        <topology evidence="1">Single-pass membrane protein</topology>
    </subcellularLocation>
</comment>
<reference evidence="11" key="2">
    <citation type="submission" date="2025-08" db="UniProtKB">
        <authorList>
            <consortium name="RefSeq"/>
        </authorList>
    </citation>
    <scope>IDENTIFICATION</scope>
    <source>
        <tissue evidence="11">Young leaves</tissue>
    </source>
</reference>
<keyword evidence="6" id="KW-0325">Glycoprotein</keyword>
<feature type="transmembrane region" description="Helical" evidence="7">
    <location>
        <begin position="220"/>
        <end position="238"/>
    </location>
</feature>
<gene>
    <name evidence="11" type="primary">LOC103701769</name>
</gene>
<dbReference type="InterPro" id="IPR013766">
    <property type="entry name" value="Thioredoxin_domain"/>
</dbReference>
<feature type="signal peptide" evidence="8">
    <location>
        <begin position="1"/>
        <end position="24"/>
    </location>
</feature>
<evidence type="ECO:0000256" key="7">
    <source>
        <dbReference type="SAM" id="Phobius"/>
    </source>
</evidence>
<dbReference type="InterPro" id="IPR044606">
    <property type="entry name" value="APRL4/6"/>
</dbReference>
<evidence type="ECO:0000313" key="11">
    <source>
        <dbReference type="RefSeq" id="XP_008782161.2"/>
    </source>
</evidence>
<feature type="domain" description="Thioredoxin" evidence="9">
    <location>
        <begin position="51"/>
        <end position="172"/>
    </location>
</feature>
<dbReference type="Pfam" id="PF00085">
    <property type="entry name" value="Thioredoxin"/>
    <property type="match status" value="1"/>
</dbReference>
<reference evidence="10" key="1">
    <citation type="journal article" date="2019" name="Nat. Commun.">
        <title>Genome-wide association mapping of date palm fruit traits.</title>
        <authorList>
            <person name="Hazzouri K.M."/>
            <person name="Gros-Balthazard M."/>
            <person name="Flowers J.M."/>
            <person name="Copetti D."/>
            <person name="Lemansour A."/>
            <person name="Lebrun M."/>
            <person name="Masmoudi K."/>
            <person name="Ferrand S."/>
            <person name="Dhar M.I."/>
            <person name="Fresquez Z.A."/>
            <person name="Rosas U."/>
            <person name="Zhang J."/>
            <person name="Talag J."/>
            <person name="Lee S."/>
            <person name="Kudrna D."/>
            <person name="Powell R.F."/>
            <person name="Leitch I.J."/>
            <person name="Krueger R.R."/>
            <person name="Wing R.A."/>
            <person name="Amiri K.M.A."/>
            <person name="Purugganan M.D."/>
        </authorList>
    </citation>
    <scope>NUCLEOTIDE SEQUENCE [LARGE SCALE GENOMIC DNA]</scope>
    <source>
        <strain evidence="10">cv. Khalas</strain>
    </source>
</reference>
<dbReference type="PANTHER" id="PTHR46854:SF1">
    <property type="entry name" value="5'-ADENYLYLSULFATE REDUCTASE-LIKE 4-RELATED"/>
    <property type="match status" value="1"/>
</dbReference>
<dbReference type="Proteomes" id="UP000228380">
    <property type="component" value="Chromosome 9"/>
</dbReference>
<keyword evidence="2 7" id="KW-0812">Transmembrane</keyword>
<dbReference type="AlphaFoldDB" id="A0A8B7BNI6"/>
<organism evidence="10 11">
    <name type="scientific">Phoenix dactylifera</name>
    <name type="common">Date palm</name>
    <dbReference type="NCBI Taxonomy" id="42345"/>
    <lineage>
        <taxon>Eukaryota</taxon>
        <taxon>Viridiplantae</taxon>
        <taxon>Streptophyta</taxon>
        <taxon>Embryophyta</taxon>
        <taxon>Tracheophyta</taxon>
        <taxon>Spermatophyta</taxon>
        <taxon>Magnoliopsida</taxon>
        <taxon>Liliopsida</taxon>
        <taxon>Arecaceae</taxon>
        <taxon>Coryphoideae</taxon>
        <taxon>Phoeniceae</taxon>
        <taxon>Phoenix</taxon>
    </lineage>
</organism>
<evidence type="ECO:0000256" key="2">
    <source>
        <dbReference type="ARBA" id="ARBA00022692"/>
    </source>
</evidence>
<dbReference type="RefSeq" id="XP_008782161.2">
    <property type="nucleotide sequence ID" value="XM_008783939.4"/>
</dbReference>
<sequence>MGTRVWTAGFLLLLGAASLPGGHACGAPPTEGLCPRVSAGDSILGHRNSCTAVDFPAHNEHSSSVIEGGEHALSRALQLIYSMQGASVAVLFYASWCPFSKIFRPSFDVLSSLYPTVRHFAVEESLIGRSILSRYGVRGFPTLFIMNCTYRVQYHGSRRTNSLVAFYSDITGIKPESLDPSSLEVTVGSSSLVEFVEETNRKNCPYSWSRTPEKLLQQNTYLALATFFLLLRLLYFLLSKLNAWWRCTRHASLMSLWDCSQAYFVQAKQVFCRLNPCKRSKGAMNAKSWASKTLASVSIGEPSSARTHFGSEGS</sequence>
<keyword evidence="3 8" id="KW-0732">Signal</keyword>
<dbReference type="PROSITE" id="PS51352">
    <property type="entry name" value="THIOREDOXIN_2"/>
    <property type="match status" value="1"/>
</dbReference>
<evidence type="ECO:0000256" key="3">
    <source>
        <dbReference type="ARBA" id="ARBA00022729"/>
    </source>
</evidence>
<evidence type="ECO:0000259" key="9">
    <source>
        <dbReference type="PROSITE" id="PS51352"/>
    </source>
</evidence>
<name>A0A8B7BNI6_PHODC</name>
<evidence type="ECO:0000256" key="6">
    <source>
        <dbReference type="ARBA" id="ARBA00023180"/>
    </source>
</evidence>
<dbReference type="GO" id="GO:0016020">
    <property type="term" value="C:membrane"/>
    <property type="evidence" value="ECO:0007669"/>
    <property type="project" value="UniProtKB-SubCell"/>
</dbReference>
<evidence type="ECO:0000256" key="5">
    <source>
        <dbReference type="ARBA" id="ARBA00023136"/>
    </source>
</evidence>
<keyword evidence="5 7" id="KW-0472">Membrane</keyword>
<accession>A0A8B7BNI6</accession>
<dbReference type="KEGG" id="pda:103701769"/>
<dbReference type="Gene3D" id="3.40.30.10">
    <property type="entry name" value="Glutaredoxin"/>
    <property type="match status" value="1"/>
</dbReference>
<evidence type="ECO:0000313" key="10">
    <source>
        <dbReference type="Proteomes" id="UP000228380"/>
    </source>
</evidence>
<dbReference type="PANTHER" id="PTHR46854">
    <property type="entry name" value="5'-ADENYLYLSULFATE REDUCTASE-LIKE 4-RELATED"/>
    <property type="match status" value="1"/>
</dbReference>